<name>A0ABD2PVD9_9PLAT</name>
<reference evidence="5 6" key="1">
    <citation type="submission" date="2024-11" db="EMBL/GenBank/DDBJ databases">
        <title>Adaptive evolution of stress response genes in parasites aligns with host niche diversity.</title>
        <authorList>
            <person name="Hahn C."/>
            <person name="Resl P."/>
        </authorList>
    </citation>
    <scope>NUCLEOTIDE SEQUENCE [LARGE SCALE GENOMIC DNA]</scope>
    <source>
        <strain evidence="5">EGGRZ-B1_66</strain>
        <tissue evidence="5">Body</tissue>
    </source>
</reference>
<sequence>MSSQEVHQAQLILNYIMSPGNNSLIYPFLEEVDPIALDLPDYRDIVHEPMWLGKMAEKFREQAYTSIKEFVCDFRLMLLNCYRYNGTSSRLGRLAEKLEMLFEQKLMLLPVEMRNKTTLQAVLSGGSAEDELFESGVSRRRLQNKLFSSNDNRQATPIRALMEEIEQARVGGITSSIFQLGTDDDDPLNADRRVHLIVSRLASWERKRYDEKLIESWPEFVIHEKAHDKFRILKKSPEFLESFQFLFLADRFLCISDSITASLLSVDSLANPAHRRRFHLREFEYSLMFDVRHTSVLAAIFNSLLASGKDRSLLTQASNTLKTYSSEAQHEFEAGLTEYSGPRASRGFDQLKEAIKTLKPPTYEIWQAELREKLHSWYETLHAKPNRTALWLFRRIGVPERFFHVFGQFSSPLEHCQFHELTLFKQIIIIRALVEHTQRTQDNLRVSMDRHIDWTSVRPVTLGEDYLSQEVKKHVVSYVHFPGVMGEGNDLRVYRMILAPDFREENVDWSPEEFVAQNFNSRIIEARNRPHREMLTGFPVPGPVYRLPSWIPESLARYTQQRWLQLLSAQQLRLNLETDTKRRNKLWNAIKTYKLLPMASMTDLYQAEGKNTQGKFSTKSARSLHEKLVKAAFDFAEDLFQKEPQMTQTLYYRIKSMKGPFPPEFLSSMMALLVNNYRRLILKAKSSSKRGGFRSLKNQTKEIEVEDSSIMDEMEEEEDDESRSYSENDSDPGSSPTPQPSELEEDDLAPAPEPKVEEPSPEEPKPEVKAENGLHPLPPEDVFNDPLESYSEDPYFELVAHDLPTLDVLIEQVRFQLDPRTPLKQEPPLDDNEETPPAICTSTSPLKIRISLKPEPKDEGEDEKAELEEEEEESEPEWEKPVSRKRGKGAKKRRSKRTKLAPKEEPYVEPQEIPVNPTAKLQELLSALQALRTSEEGSEGTRVDAAKLTRLRFRKDFEASLSNERQLQKARESPVKELAIEEGADDHSEVFSSGTASNFSDEDYCEERTKRRDKRPKKPLPRLPMVTPRPVLIAHRPPIMLPYPRTCVLAPKMALPRTSVVLTPIRPGTNLLRFAPFIRATRPLATVTPVPRLATQVLAAPRPMLFRIGDSLFTEDVKPVQIGPNGTVINLSEEAITPELRKKAQDMIANYRQISAGNRPTPIVQTTPSTSTQN</sequence>
<dbReference type="AlphaFoldDB" id="A0ABD2PVD9"/>
<feature type="region of interest" description="Disordered" evidence="3">
    <location>
        <begin position="691"/>
        <end position="789"/>
    </location>
</feature>
<feature type="compositionally biased region" description="Acidic residues" evidence="3">
    <location>
        <begin position="858"/>
        <end position="876"/>
    </location>
</feature>
<feature type="compositionally biased region" description="Basic and acidic residues" evidence="3">
    <location>
        <begin position="754"/>
        <end position="772"/>
    </location>
</feature>
<evidence type="ECO:0000259" key="4">
    <source>
        <dbReference type="PROSITE" id="PS50014"/>
    </source>
</evidence>
<feature type="compositionally biased region" description="Basic residues" evidence="3">
    <location>
        <begin position="1011"/>
        <end position="1020"/>
    </location>
</feature>
<feature type="region of interest" description="Disordered" evidence="3">
    <location>
        <begin position="816"/>
        <end position="916"/>
    </location>
</feature>
<organism evidence="5 6">
    <name type="scientific">Cichlidogyrus casuarinus</name>
    <dbReference type="NCBI Taxonomy" id="1844966"/>
    <lineage>
        <taxon>Eukaryota</taxon>
        <taxon>Metazoa</taxon>
        <taxon>Spiralia</taxon>
        <taxon>Lophotrochozoa</taxon>
        <taxon>Platyhelminthes</taxon>
        <taxon>Monogenea</taxon>
        <taxon>Monopisthocotylea</taxon>
        <taxon>Dactylogyridea</taxon>
        <taxon>Ancyrocephalidae</taxon>
        <taxon>Cichlidogyrus</taxon>
    </lineage>
</organism>
<dbReference type="InterPro" id="IPR001487">
    <property type="entry name" value="Bromodomain"/>
</dbReference>
<evidence type="ECO:0000256" key="1">
    <source>
        <dbReference type="ARBA" id="ARBA00023117"/>
    </source>
</evidence>
<evidence type="ECO:0000313" key="6">
    <source>
        <dbReference type="Proteomes" id="UP001626550"/>
    </source>
</evidence>
<dbReference type="Proteomes" id="UP001626550">
    <property type="component" value="Unassembled WGS sequence"/>
</dbReference>
<feature type="compositionally biased region" description="Acidic residues" evidence="3">
    <location>
        <begin position="704"/>
        <end position="721"/>
    </location>
</feature>
<feature type="region of interest" description="Disordered" evidence="3">
    <location>
        <begin position="981"/>
        <end position="1024"/>
    </location>
</feature>
<dbReference type="PANTHER" id="PTHR31095">
    <property type="entry name" value="RIKEN CDNA 9930021J03 GENE"/>
    <property type="match status" value="1"/>
</dbReference>
<dbReference type="PRINTS" id="PR00503">
    <property type="entry name" value="BROMODOMAIN"/>
</dbReference>
<feature type="compositionally biased region" description="Polar residues" evidence="3">
    <location>
        <begin position="990"/>
        <end position="999"/>
    </location>
</feature>
<comment type="caution">
    <text evidence="5">The sequence shown here is derived from an EMBL/GenBank/DDBJ whole genome shotgun (WGS) entry which is preliminary data.</text>
</comment>
<proteinExistence type="predicted"/>
<dbReference type="Pfam" id="PF00439">
    <property type="entry name" value="Bromodomain"/>
    <property type="match status" value="1"/>
</dbReference>
<protein>
    <recommendedName>
        <fullName evidence="4">Bromo domain-containing protein</fullName>
    </recommendedName>
</protein>
<gene>
    <name evidence="5" type="ORF">Ciccas_010267</name>
</gene>
<dbReference type="InterPro" id="IPR040214">
    <property type="entry name" value="BRD10"/>
</dbReference>
<dbReference type="InterPro" id="IPR036427">
    <property type="entry name" value="Bromodomain-like_sf"/>
</dbReference>
<dbReference type="PROSITE" id="PS50014">
    <property type="entry name" value="BROMODOMAIN_2"/>
    <property type="match status" value="1"/>
</dbReference>
<dbReference type="EMBL" id="JBJKFK010002406">
    <property type="protein sequence ID" value="KAL3311155.1"/>
    <property type="molecule type" value="Genomic_DNA"/>
</dbReference>
<evidence type="ECO:0000256" key="3">
    <source>
        <dbReference type="SAM" id="MobiDB-lite"/>
    </source>
</evidence>
<dbReference type="SUPFAM" id="SSF47370">
    <property type="entry name" value="Bromodomain"/>
    <property type="match status" value="1"/>
</dbReference>
<feature type="domain" description="Bromo" evidence="4">
    <location>
        <begin position="20"/>
        <end position="92"/>
    </location>
</feature>
<keyword evidence="1 2" id="KW-0103">Bromodomain</keyword>
<dbReference type="PANTHER" id="PTHR31095:SF3">
    <property type="entry name" value="RIKEN CDNA 9930021J03 GENE"/>
    <property type="match status" value="1"/>
</dbReference>
<evidence type="ECO:0000256" key="2">
    <source>
        <dbReference type="PROSITE-ProRule" id="PRU00035"/>
    </source>
</evidence>
<evidence type="ECO:0000313" key="5">
    <source>
        <dbReference type="EMBL" id="KAL3311155.1"/>
    </source>
</evidence>
<dbReference type="InterPro" id="IPR056522">
    <property type="entry name" value="KIAA2026_hel"/>
</dbReference>
<dbReference type="Pfam" id="PF23450">
    <property type="entry name" value="KIAA2026_hel"/>
    <property type="match status" value="1"/>
</dbReference>
<dbReference type="SMART" id="SM00297">
    <property type="entry name" value="BROMO"/>
    <property type="match status" value="1"/>
</dbReference>
<feature type="compositionally biased region" description="Basic residues" evidence="3">
    <location>
        <begin position="883"/>
        <end position="900"/>
    </location>
</feature>
<dbReference type="Gene3D" id="1.20.920.10">
    <property type="entry name" value="Bromodomain-like"/>
    <property type="match status" value="1"/>
</dbReference>
<keyword evidence="6" id="KW-1185">Reference proteome</keyword>
<accession>A0ABD2PVD9</accession>